<dbReference type="PANTHER" id="PTHR45138">
    <property type="entry name" value="REGULATORY COMPONENTS OF SENSORY TRANSDUCTION SYSTEM"/>
    <property type="match status" value="1"/>
</dbReference>
<dbReference type="CDD" id="cd01949">
    <property type="entry name" value="GGDEF"/>
    <property type="match status" value="1"/>
</dbReference>
<accession>S4W4V6</accession>
<dbReference type="Pfam" id="PF00990">
    <property type="entry name" value="GGDEF"/>
    <property type="match status" value="1"/>
</dbReference>
<dbReference type="InterPro" id="IPR003018">
    <property type="entry name" value="GAF"/>
</dbReference>
<dbReference type="Gene3D" id="3.30.70.270">
    <property type="match status" value="1"/>
</dbReference>
<dbReference type="InterPro" id="IPR050469">
    <property type="entry name" value="Diguanylate_Cyclase"/>
</dbReference>
<name>S4W4V6_9BACT</name>
<dbReference type="InterPro" id="IPR000160">
    <property type="entry name" value="GGDEF_dom"/>
</dbReference>
<dbReference type="SUPFAM" id="SSF55781">
    <property type="entry name" value="GAF domain-like"/>
    <property type="match status" value="2"/>
</dbReference>
<feature type="domain" description="GGDEF" evidence="1">
    <location>
        <begin position="372"/>
        <end position="505"/>
    </location>
</feature>
<dbReference type="SMART" id="SM00065">
    <property type="entry name" value="GAF"/>
    <property type="match status" value="1"/>
</dbReference>
<dbReference type="SUPFAM" id="SSF55073">
    <property type="entry name" value="Nucleotide cyclase"/>
    <property type="match status" value="1"/>
</dbReference>
<dbReference type="GO" id="GO:0052621">
    <property type="term" value="F:diguanylate cyclase activity"/>
    <property type="evidence" value="ECO:0007669"/>
    <property type="project" value="TreeGrafter"/>
</dbReference>
<evidence type="ECO:0000259" key="1">
    <source>
        <dbReference type="PROSITE" id="PS50887"/>
    </source>
</evidence>
<dbReference type="FunFam" id="3.30.70.270:FF:000001">
    <property type="entry name" value="Diguanylate cyclase domain protein"/>
    <property type="match status" value="1"/>
</dbReference>
<dbReference type="PANTHER" id="PTHR45138:SF9">
    <property type="entry name" value="DIGUANYLATE CYCLASE DGCM-RELATED"/>
    <property type="match status" value="1"/>
</dbReference>
<dbReference type="Gene3D" id="3.30.450.40">
    <property type="match status" value="1"/>
</dbReference>
<dbReference type="Pfam" id="PF13185">
    <property type="entry name" value="GAF_2"/>
    <property type="match status" value="1"/>
</dbReference>
<dbReference type="AlphaFoldDB" id="S4W4V6"/>
<protein>
    <recommendedName>
        <fullName evidence="1">GGDEF domain-containing protein</fullName>
    </recommendedName>
</protein>
<organism evidence="2">
    <name type="scientific">uncultured bacterium 413004-H17</name>
    <dbReference type="NCBI Taxonomy" id="1343843"/>
    <lineage>
        <taxon>Bacteria</taxon>
        <taxon>environmental samples</taxon>
    </lineage>
</organism>
<dbReference type="InterPro" id="IPR043128">
    <property type="entry name" value="Rev_trsase/Diguanyl_cyclase"/>
</dbReference>
<dbReference type="EMBL" id="KF170425">
    <property type="protein sequence ID" value="AGO88142.1"/>
    <property type="molecule type" value="Genomic_DNA"/>
</dbReference>
<dbReference type="SMART" id="SM00267">
    <property type="entry name" value="GGDEF"/>
    <property type="match status" value="1"/>
</dbReference>
<proteinExistence type="predicted"/>
<sequence length="516" mass="58401">MDDNSKSPQSNINDPSFSSAVKSHYNRLLLQVLNLVKIVNPDFSAAIYMVDIENDGFTCQEKTLSDFSDFIENKNEIISAIVKTSNSSILKKYKKNEGWENILGTKTWRGSESLLGFPILYSGNVVGFLLVYMDHFSSIQNRDQDIIEKLSQFVSHGMEDLEQMESLMVDNYFNTRIANLFDQLEVKSDESELFQSIRVLCRAFFQYDKLTIVLSAEDKNKGIIKLVDGLHDDIDEGEEFHIQNTLHGLVIQDGKTICSNAWFEDFPEMNRFKPGDNRDFNFMSVLSVPLKSNNGTIGAITMERLKSRIYSDSDVRLLELLCGTVSSILNWQQEYKKVHLTSIHDGLTGLLNHKAFLDRFEEEISRAGRFNQMLGLVVLDLDKFKLVNDNYGHLYGDYVLREVAKVINENVRVIDIVGRYGGEEFAVLLVNTDIKECLPLAQRIVKSIAEKTFLEGGIAVKITISAGMAGFPHHAEKVRSLIAKADKAMYETKAQGGNDVTIATGNDKNRIHFRNI</sequence>
<dbReference type="PROSITE" id="PS50887">
    <property type="entry name" value="GGDEF"/>
    <property type="match status" value="1"/>
</dbReference>
<dbReference type="InterPro" id="IPR029787">
    <property type="entry name" value="Nucleotide_cyclase"/>
</dbReference>
<dbReference type="InterPro" id="IPR029016">
    <property type="entry name" value="GAF-like_dom_sf"/>
</dbReference>
<reference evidence="2" key="1">
    <citation type="journal article" date="2014" name="ISME J.">
        <title>Genomic properties of Marine Group A bacteria indicate a role in the marine sulfur cycle.</title>
        <authorList>
            <person name="Wright J.J."/>
            <person name="Mewis K."/>
            <person name="Hanson N.W."/>
            <person name="Konwar K.M."/>
            <person name="Maas K.R."/>
            <person name="Hallam S.J."/>
        </authorList>
    </citation>
    <scope>NUCLEOTIDE SEQUENCE</scope>
</reference>
<dbReference type="NCBIfam" id="TIGR00254">
    <property type="entry name" value="GGDEF"/>
    <property type="match status" value="1"/>
</dbReference>
<evidence type="ECO:0000313" key="2">
    <source>
        <dbReference type="EMBL" id="AGO88142.1"/>
    </source>
</evidence>